<gene>
    <name evidence="3" type="ORF">R3P38DRAFT_501452</name>
</gene>
<dbReference type="EMBL" id="JAWWNJ010000162">
    <property type="protein sequence ID" value="KAK6977972.1"/>
    <property type="molecule type" value="Genomic_DNA"/>
</dbReference>
<evidence type="ECO:0000313" key="4">
    <source>
        <dbReference type="Proteomes" id="UP001362999"/>
    </source>
</evidence>
<comment type="caution">
    <text evidence="3">The sequence shown here is derived from an EMBL/GenBank/DDBJ whole genome shotgun (WGS) entry which is preliminary data.</text>
</comment>
<feature type="coiled-coil region" evidence="1">
    <location>
        <begin position="32"/>
        <end position="73"/>
    </location>
</feature>
<reference evidence="3 4" key="1">
    <citation type="journal article" date="2024" name="J Genomics">
        <title>Draft genome sequencing and assembly of Favolaschia claudopus CIRM-BRFM 2984 isolated from oak limbs.</title>
        <authorList>
            <person name="Navarro D."/>
            <person name="Drula E."/>
            <person name="Chaduli D."/>
            <person name="Cazenave R."/>
            <person name="Ahrendt S."/>
            <person name="Wang J."/>
            <person name="Lipzen A."/>
            <person name="Daum C."/>
            <person name="Barry K."/>
            <person name="Grigoriev I.V."/>
            <person name="Favel A."/>
            <person name="Rosso M.N."/>
            <person name="Martin F."/>
        </authorList>
    </citation>
    <scope>NUCLEOTIDE SEQUENCE [LARGE SCALE GENOMIC DNA]</scope>
    <source>
        <strain evidence="3 4">CIRM-BRFM 2984</strain>
    </source>
</reference>
<sequence length="396" mass="45177">MAQRFLLFCSLSDRLSLLLVMLKSLELDRALLVENDAQILDIEAQISELQAQISALEAAISTLHAEKHSAQQNLDSYKYPVLTLPNEIVGEIFQDFLPPYPEPSPLLGKDSPTILIHICHQWREIALTTPALWRSIDLRDVSVEAATSLACSWLERSGCLPLSLHATDRQDVFSVFPVFIPHRARWEHLDLRFRDPQHLQVLDGPSPLLRTLRILLLLDKGVSNPFILHDFPLLHTVSLDDYGTPSLALPWSQLTCLSLRSIYLEECISVLRQTQTLVTCKLKIWFKPFPAYQHVDVALLRLENLVLERCSYKCAEFVRLLVTPSLRRLELYEGYLHWADHHSDPIVALKSFVSKSGCMLNDLRITKASITQDVYRTAFPSIPSIQLLHQHSRVPM</sequence>
<protein>
    <submittedName>
        <fullName evidence="3">F-box domain-containing protein</fullName>
    </submittedName>
</protein>
<evidence type="ECO:0000256" key="2">
    <source>
        <dbReference type="SAM" id="SignalP"/>
    </source>
</evidence>
<keyword evidence="4" id="KW-1185">Reference proteome</keyword>
<keyword evidence="1" id="KW-0175">Coiled coil</keyword>
<accession>A0AAV9ZDJ2</accession>
<evidence type="ECO:0000313" key="3">
    <source>
        <dbReference type="EMBL" id="KAK6977972.1"/>
    </source>
</evidence>
<name>A0AAV9ZDJ2_9AGAR</name>
<organism evidence="3 4">
    <name type="scientific">Favolaschia claudopus</name>
    <dbReference type="NCBI Taxonomy" id="2862362"/>
    <lineage>
        <taxon>Eukaryota</taxon>
        <taxon>Fungi</taxon>
        <taxon>Dikarya</taxon>
        <taxon>Basidiomycota</taxon>
        <taxon>Agaricomycotina</taxon>
        <taxon>Agaricomycetes</taxon>
        <taxon>Agaricomycetidae</taxon>
        <taxon>Agaricales</taxon>
        <taxon>Marasmiineae</taxon>
        <taxon>Mycenaceae</taxon>
        <taxon>Favolaschia</taxon>
    </lineage>
</organism>
<dbReference type="AlphaFoldDB" id="A0AAV9ZDJ2"/>
<evidence type="ECO:0000256" key="1">
    <source>
        <dbReference type="SAM" id="Coils"/>
    </source>
</evidence>
<feature type="chain" id="PRO_5043979157" evidence="2">
    <location>
        <begin position="18"/>
        <end position="396"/>
    </location>
</feature>
<dbReference type="Proteomes" id="UP001362999">
    <property type="component" value="Unassembled WGS sequence"/>
</dbReference>
<keyword evidence="2" id="KW-0732">Signal</keyword>
<feature type="signal peptide" evidence="2">
    <location>
        <begin position="1"/>
        <end position="17"/>
    </location>
</feature>
<proteinExistence type="predicted"/>